<evidence type="ECO:0000313" key="1">
    <source>
        <dbReference type="EMBL" id="CBI35543.3"/>
    </source>
</evidence>
<name>D7TYG8_VITVI</name>
<dbReference type="AlphaFoldDB" id="D7TYG8"/>
<dbReference type="STRING" id="29760.D7TYG8"/>
<dbReference type="InParanoid" id="D7TYG8"/>
<dbReference type="Proteomes" id="UP000009183">
    <property type="component" value="Chromosome 18, unordered"/>
</dbReference>
<accession>D7TYG8</accession>
<proteinExistence type="predicted"/>
<keyword evidence="2" id="KW-1185">Reference proteome</keyword>
<evidence type="ECO:0000313" key="2">
    <source>
        <dbReference type="Proteomes" id="UP000009183"/>
    </source>
</evidence>
<dbReference type="EMBL" id="FN596267">
    <property type="protein sequence ID" value="CBI35543.3"/>
    <property type="molecule type" value="Genomic_DNA"/>
</dbReference>
<dbReference type="PaxDb" id="29760-VIT_18s0001g03120.t01"/>
<gene>
    <name evidence="1" type="ordered locus">VIT_18s0001g03120</name>
</gene>
<protein>
    <submittedName>
        <fullName evidence="1">Uncharacterized protein</fullName>
    </submittedName>
</protein>
<reference evidence="2" key="1">
    <citation type="journal article" date="2007" name="Nature">
        <title>The grapevine genome sequence suggests ancestral hexaploidization in major angiosperm phyla.</title>
        <authorList>
            <consortium name="The French-Italian Public Consortium for Grapevine Genome Characterization."/>
            <person name="Jaillon O."/>
            <person name="Aury J.-M."/>
            <person name="Noel B."/>
            <person name="Policriti A."/>
            <person name="Clepet C."/>
            <person name="Casagrande A."/>
            <person name="Choisne N."/>
            <person name="Aubourg S."/>
            <person name="Vitulo N."/>
            <person name="Jubin C."/>
            <person name="Vezzi A."/>
            <person name="Legeai F."/>
            <person name="Hugueney P."/>
            <person name="Dasilva C."/>
            <person name="Horner D."/>
            <person name="Mica E."/>
            <person name="Jublot D."/>
            <person name="Poulain J."/>
            <person name="Bruyere C."/>
            <person name="Billault A."/>
            <person name="Segurens B."/>
            <person name="Gouyvenoux M."/>
            <person name="Ugarte E."/>
            <person name="Cattonaro F."/>
            <person name="Anthouard V."/>
            <person name="Vico V."/>
            <person name="Del Fabbro C."/>
            <person name="Alaux M."/>
            <person name="Di Gaspero G."/>
            <person name="Dumas V."/>
            <person name="Felice N."/>
            <person name="Paillard S."/>
            <person name="Juman I."/>
            <person name="Moroldo M."/>
            <person name="Scalabrin S."/>
            <person name="Canaguier A."/>
            <person name="Le Clainche I."/>
            <person name="Malacrida G."/>
            <person name="Durand E."/>
            <person name="Pesole G."/>
            <person name="Laucou V."/>
            <person name="Chatelet P."/>
            <person name="Merdinoglu D."/>
            <person name="Delledonne M."/>
            <person name="Pezzotti M."/>
            <person name="Lecharny A."/>
            <person name="Scarpelli C."/>
            <person name="Artiguenave F."/>
            <person name="Pe M.E."/>
            <person name="Valle G."/>
            <person name="Morgante M."/>
            <person name="Caboche M."/>
            <person name="Adam-Blondon A.-F."/>
            <person name="Weissenbach J."/>
            <person name="Quetier F."/>
            <person name="Wincker P."/>
        </authorList>
    </citation>
    <scope>NUCLEOTIDE SEQUENCE [LARGE SCALE GENOMIC DNA]</scope>
    <source>
        <strain evidence="2">cv. Pinot noir / PN40024</strain>
    </source>
</reference>
<sequence>MLGGFWSIDSNSRVVHSYCMVRKTEMKNLKLGHGRLSLDIEENIDFQLSSSWLTKESGCGKTWMQG</sequence>
<dbReference type="HOGENOM" id="CLU_2836471_0_0_1"/>
<organism evidence="1 2">
    <name type="scientific">Vitis vinifera</name>
    <name type="common">Grape</name>
    <dbReference type="NCBI Taxonomy" id="29760"/>
    <lineage>
        <taxon>Eukaryota</taxon>
        <taxon>Viridiplantae</taxon>
        <taxon>Streptophyta</taxon>
        <taxon>Embryophyta</taxon>
        <taxon>Tracheophyta</taxon>
        <taxon>Spermatophyta</taxon>
        <taxon>Magnoliopsida</taxon>
        <taxon>eudicotyledons</taxon>
        <taxon>Gunneridae</taxon>
        <taxon>Pentapetalae</taxon>
        <taxon>rosids</taxon>
        <taxon>Vitales</taxon>
        <taxon>Vitaceae</taxon>
        <taxon>Viteae</taxon>
        <taxon>Vitis</taxon>
    </lineage>
</organism>